<reference evidence="2" key="2">
    <citation type="submission" date="2021-05" db="EMBL/GenBank/DDBJ databases">
        <title>Protein family content uncovers lineage relationships and bacterial pathway maintenance mechanisms in DPANN archaea.</title>
        <authorList>
            <person name="Castelle C.J."/>
            <person name="Meheust R."/>
            <person name="Jaffe A.L."/>
            <person name="Seitz K."/>
            <person name="Gong X."/>
            <person name="Baker B.J."/>
            <person name="Banfield J.F."/>
        </authorList>
    </citation>
    <scope>NUCLEOTIDE SEQUENCE</scope>
    <source>
        <strain evidence="2">RIFCSPLOWO2_01_FULL_43_13</strain>
    </source>
</reference>
<keyword evidence="1" id="KW-0472">Membrane</keyword>
<feature type="transmembrane region" description="Helical" evidence="1">
    <location>
        <begin position="45"/>
        <end position="67"/>
    </location>
</feature>
<keyword evidence="1" id="KW-1133">Transmembrane helix</keyword>
<sequence length="260" mass="30229">MNEKMKLLDRIYAIVWIVFIFFALVYVIFFYYGLFESVLFLEEDVAMFLMILTLAITQLATAVVIIIRPGTEITTLRKGEFSIWDLKIVQKIVRERPWVGSFIFGLVFLMLLYLSFFMHYSFNESCGFSNQNKANYCYFERGVAEAGKAGEQLTPLSSFSCERISESSLKAACIERTESLYYEAGVSKNCLFCCPWLASTTLREKCISSINEKYYELAITDKDSGYYYCHIITDKELKENCCYTIENETLKEMCIEEVFR</sequence>
<dbReference type="Proteomes" id="UP000680185">
    <property type="component" value="Unassembled WGS sequence"/>
</dbReference>
<evidence type="ECO:0000313" key="3">
    <source>
        <dbReference type="Proteomes" id="UP000680185"/>
    </source>
</evidence>
<comment type="caution">
    <text evidence="2">The sequence shown here is derived from an EMBL/GenBank/DDBJ whole genome shotgun (WGS) entry which is preliminary data.</text>
</comment>
<protein>
    <submittedName>
        <fullName evidence="2">Uncharacterized protein</fullName>
    </submittedName>
</protein>
<evidence type="ECO:0000313" key="2">
    <source>
        <dbReference type="EMBL" id="MBS3058106.1"/>
    </source>
</evidence>
<accession>A0A8T4L548</accession>
<dbReference type="EMBL" id="JAGVWB010000010">
    <property type="protein sequence ID" value="MBS3058106.1"/>
    <property type="molecule type" value="Genomic_DNA"/>
</dbReference>
<keyword evidence="1" id="KW-0812">Transmembrane</keyword>
<proteinExistence type="predicted"/>
<dbReference type="AlphaFoldDB" id="A0A8T4L548"/>
<name>A0A8T4L548_9ARCH</name>
<feature type="transmembrane region" description="Helical" evidence="1">
    <location>
        <begin position="12"/>
        <end position="33"/>
    </location>
</feature>
<evidence type="ECO:0000256" key="1">
    <source>
        <dbReference type="SAM" id="Phobius"/>
    </source>
</evidence>
<reference evidence="2" key="1">
    <citation type="submission" date="2021-03" db="EMBL/GenBank/DDBJ databases">
        <authorList>
            <person name="Jaffe A."/>
        </authorList>
    </citation>
    <scope>NUCLEOTIDE SEQUENCE</scope>
    <source>
        <strain evidence="2">RIFCSPLOWO2_01_FULL_43_13</strain>
    </source>
</reference>
<gene>
    <name evidence="2" type="ORF">J4478_01765</name>
</gene>
<organism evidence="2 3">
    <name type="scientific">Candidatus Iainarchaeum sp</name>
    <dbReference type="NCBI Taxonomy" id="3101447"/>
    <lineage>
        <taxon>Archaea</taxon>
        <taxon>Candidatus Iainarchaeota</taxon>
        <taxon>Candidatus Iainarchaeia</taxon>
        <taxon>Candidatus Iainarchaeales</taxon>
        <taxon>Candidatus Iainarchaeaceae</taxon>
        <taxon>Candidatus Iainarchaeum</taxon>
    </lineage>
</organism>
<feature type="transmembrane region" description="Helical" evidence="1">
    <location>
        <begin position="98"/>
        <end position="122"/>
    </location>
</feature>